<dbReference type="GeneID" id="9937746"/>
<name>A0A1S0UBA3_LOALO</name>
<dbReference type="CTD" id="9937746"/>
<protein>
    <submittedName>
        <fullName evidence="2">High molecular weight glutenin subunit X</fullName>
    </submittedName>
</protein>
<accession>A0A1S0UBA3</accession>
<dbReference type="RefSeq" id="XP_003135952.1">
    <property type="nucleotide sequence ID" value="XM_003135904.1"/>
</dbReference>
<dbReference type="OrthoDB" id="5807354at2759"/>
<organism evidence="2">
    <name type="scientific">Loa loa</name>
    <name type="common">Eye worm</name>
    <name type="synonym">Filaria loa</name>
    <dbReference type="NCBI Taxonomy" id="7209"/>
    <lineage>
        <taxon>Eukaryota</taxon>
        <taxon>Metazoa</taxon>
        <taxon>Ecdysozoa</taxon>
        <taxon>Nematoda</taxon>
        <taxon>Chromadorea</taxon>
        <taxon>Rhabditida</taxon>
        <taxon>Spirurina</taxon>
        <taxon>Spiruromorpha</taxon>
        <taxon>Filarioidea</taxon>
        <taxon>Onchocercidae</taxon>
        <taxon>Loa</taxon>
    </lineage>
</organism>
<dbReference type="KEGG" id="loa:LOAG_00364"/>
<proteinExistence type="predicted"/>
<evidence type="ECO:0000313" key="2">
    <source>
        <dbReference type="EMBL" id="EFO28105.1"/>
    </source>
</evidence>
<feature type="chain" id="PRO_5010316484" evidence="1">
    <location>
        <begin position="26"/>
        <end position="248"/>
    </location>
</feature>
<dbReference type="InParanoid" id="A0A1S0UBA3"/>
<reference evidence="2" key="1">
    <citation type="submission" date="2012-04" db="EMBL/GenBank/DDBJ databases">
        <title>The Genome Sequence of Loa loa.</title>
        <authorList>
            <consortium name="The Broad Institute Genome Sequencing Platform"/>
            <consortium name="Broad Institute Genome Sequencing Center for Infectious Disease"/>
            <person name="Nutman T.B."/>
            <person name="Fink D.L."/>
            <person name="Russ C."/>
            <person name="Young S."/>
            <person name="Zeng Q."/>
            <person name="Gargeya S."/>
            <person name="Alvarado L."/>
            <person name="Berlin A."/>
            <person name="Chapman S.B."/>
            <person name="Chen Z."/>
            <person name="Freedman E."/>
            <person name="Gellesch M."/>
            <person name="Goldberg J."/>
            <person name="Griggs A."/>
            <person name="Gujja S."/>
            <person name="Heilman E.R."/>
            <person name="Heiman D."/>
            <person name="Howarth C."/>
            <person name="Mehta T."/>
            <person name="Neiman D."/>
            <person name="Pearson M."/>
            <person name="Roberts A."/>
            <person name="Saif S."/>
            <person name="Shea T."/>
            <person name="Shenoy N."/>
            <person name="Sisk P."/>
            <person name="Stolte C."/>
            <person name="Sykes S."/>
            <person name="White J."/>
            <person name="Yandava C."/>
            <person name="Haas B."/>
            <person name="Henn M.R."/>
            <person name="Nusbaum C."/>
            <person name="Birren B."/>
        </authorList>
    </citation>
    <scope>NUCLEOTIDE SEQUENCE [LARGE SCALE GENOMIC DNA]</scope>
</reference>
<dbReference type="EMBL" id="JH712066">
    <property type="protein sequence ID" value="EFO28105.1"/>
    <property type="molecule type" value="Genomic_DNA"/>
</dbReference>
<dbReference type="AlphaFoldDB" id="A0A1S0UBA3"/>
<gene>
    <name evidence="2" type="ORF">LOAG_00364</name>
</gene>
<keyword evidence="1" id="KW-0732">Signal</keyword>
<feature type="signal peptide" evidence="1">
    <location>
        <begin position="1"/>
        <end position="25"/>
    </location>
</feature>
<evidence type="ECO:0000256" key="1">
    <source>
        <dbReference type="SAM" id="SignalP"/>
    </source>
</evidence>
<dbReference type="OMA" id="KLPTCEC"/>
<sequence>MWFCSTSLPLATIMSVIIILPSSDGHALGGGSNGFGCCMTPCPLKVPTCECPCRLPLLPQSPLMLPQSLPLFPPLPTFPQFPAYPNGAYAVPDNSNVRQQMVENGYSQQPYTYKTLPSISNQQRPSYQNAGAYGYSVNQLEQPTGSVSTGYATGSYGLGNGNFGDYSSAYSLPQSGLNENRFSALPQQVPVSGAGQYMSGPLSHALQSDTPLAVTADTAGTEYNSSPTAGDYEKKTKAFLKMRKSQLA</sequence>